<keyword evidence="1" id="KW-0479">Metal-binding</keyword>
<dbReference type="GO" id="GO:0046872">
    <property type="term" value="F:metal ion binding"/>
    <property type="evidence" value="ECO:0007669"/>
    <property type="project" value="UniProtKB-KW"/>
</dbReference>
<keyword evidence="3" id="KW-0411">Iron-sulfur</keyword>
<dbReference type="InterPro" id="IPR007197">
    <property type="entry name" value="rSAM"/>
</dbReference>
<dbReference type="EMBL" id="MHMJ01000003">
    <property type="protein sequence ID" value="OGZ26321.1"/>
    <property type="molecule type" value="Genomic_DNA"/>
</dbReference>
<dbReference type="InterPro" id="IPR004518">
    <property type="entry name" value="MazG-like_dom"/>
</dbReference>
<dbReference type="GO" id="GO:0003824">
    <property type="term" value="F:catalytic activity"/>
    <property type="evidence" value="ECO:0007669"/>
    <property type="project" value="InterPro"/>
</dbReference>
<dbReference type="AlphaFoldDB" id="A0A1G2ELS6"/>
<dbReference type="PANTHER" id="PTHR43432">
    <property type="entry name" value="SLR0285 PROTEIN"/>
    <property type="match status" value="1"/>
</dbReference>
<dbReference type="GO" id="GO:0051536">
    <property type="term" value="F:iron-sulfur cluster binding"/>
    <property type="evidence" value="ECO:0007669"/>
    <property type="project" value="UniProtKB-KW"/>
</dbReference>
<name>A0A1G2ELS6_9BACT</name>
<dbReference type="CDD" id="cd11523">
    <property type="entry name" value="NTP-PPase"/>
    <property type="match status" value="1"/>
</dbReference>
<accession>A0A1G2ELS6</accession>
<dbReference type="InterPro" id="IPR040086">
    <property type="entry name" value="MJ0683-like"/>
</dbReference>
<comment type="caution">
    <text evidence="5">The sequence shown here is derived from an EMBL/GenBank/DDBJ whole genome shotgun (WGS) entry which is preliminary data.</text>
</comment>
<dbReference type="PANTHER" id="PTHR43432:SF4">
    <property type="entry name" value="RADICAL SAM CORE DOMAIN-CONTAINING PROTEIN"/>
    <property type="match status" value="1"/>
</dbReference>
<organism evidence="5 6">
    <name type="scientific">Candidatus Nealsonbacteria bacterium RIFCSPLOWO2_02_39_8</name>
    <dbReference type="NCBI Taxonomy" id="1801674"/>
    <lineage>
        <taxon>Bacteria</taxon>
        <taxon>Candidatus Nealsoniibacteriota</taxon>
    </lineage>
</organism>
<dbReference type="InterPro" id="IPR058240">
    <property type="entry name" value="rSAM_sf"/>
</dbReference>
<reference evidence="5 6" key="1">
    <citation type="journal article" date="2016" name="Nat. Commun.">
        <title>Thousands of microbial genomes shed light on interconnected biogeochemical processes in an aquifer system.</title>
        <authorList>
            <person name="Anantharaman K."/>
            <person name="Brown C.T."/>
            <person name="Hug L.A."/>
            <person name="Sharon I."/>
            <person name="Castelle C.J."/>
            <person name="Probst A.J."/>
            <person name="Thomas B.C."/>
            <person name="Singh A."/>
            <person name="Wilkins M.J."/>
            <person name="Karaoz U."/>
            <person name="Brodie E.L."/>
            <person name="Williams K.H."/>
            <person name="Hubbard S.S."/>
            <person name="Banfield J.F."/>
        </authorList>
    </citation>
    <scope>NUCLEOTIDE SEQUENCE [LARGE SCALE GENOMIC DNA]</scope>
</reference>
<dbReference type="SFLD" id="SFLDS00029">
    <property type="entry name" value="Radical_SAM"/>
    <property type="match status" value="1"/>
</dbReference>
<evidence type="ECO:0000256" key="2">
    <source>
        <dbReference type="ARBA" id="ARBA00023004"/>
    </source>
</evidence>
<evidence type="ECO:0000313" key="5">
    <source>
        <dbReference type="EMBL" id="OGZ26321.1"/>
    </source>
</evidence>
<evidence type="ECO:0000313" key="6">
    <source>
        <dbReference type="Proteomes" id="UP000176216"/>
    </source>
</evidence>
<keyword evidence="2" id="KW-0408">Iron</keyword>
<dbReference type="Pfam" id="PF03819">
    <property type="entry name" value="MazG"/>
    <property type="match status" value="1"/>
</dbReference>
<evidence type="ECO:0000256" key="3">
    <source>
        <dbReference type="ARBA" id="ARBA00023014"/>
    </source>
</evidence>
<dbReference type="SUPFAM" id="SSF102114">
    <property type="entry name" value="Radical SAM enzymes"/>
    <property type="match status" value="1"/>
</dbReference>
<evidence type="ECO:0000256" key="1">
    <source>
        <dbReference type="ARBA" id="ARBA00022723"/>
    </source>
</evidence>
<sequence length="489" mass="57268">MDLKRLQNKVKKITKKLNLANSPELCGLDFSSEAGEISKEILELTDYGRREHVYNPDLARELGDAFYSLITLANIYDINLEEQLLSSLKKYEKREQKRKDLTQCKVKLEPIVLAKNFLCLNSVVGCRNNCVYCYKHGWDFENKFKPAKIFGVSTILKNIKKYKYFHSSIPLAIHNSATDPFQEGVTKTTFEILDGLEKMKINNIVGLITKEYLSEEIIKRLENYKNIRLVIFITFSLLPEKFEKVINDRRIESMKNLSKSKLKKVLYYRPVISGINDSENIVQKIVGLGEKYFNCIVRSSLKVDINTIEYMAKRGIFIDSNYDIGLNIHDSLKQMPSETRKRVDKVLVRSKIPYFKKTSCAISYLFNEPDYNSQWVRKEIYCSGNCPKEQQKICLRQSLKQPDSHEIERILQHLKLNAKYKIFKDRITIESKNVFYSDIKFLRIVLRFPVLILIDQEELTAEEYDRKYVNADRNEIRKLIKKKGISNYS</sequence>
<dbReference type="Gene3D" id="1.10.287.1080">
    <property type="entry name" value="MazG-like"/>
    <property type="match status" value="1"/>
</dbReference>
<dbReference type="SUPFAM" id="SSF101386">
    <property type="entry name" value="all-alpha NTP pyrophosphatases"/>
    <property type="match status" value="1"/>
</dbReference>
<evidence type="ECO:0000259" key="4">
    <source>
        <dbReference type="Pfam" id="PF03819"/>
    </source>
</evidence>
<protein>
    <recommendedName>
        <fullName evidence="4">NTP pyrophosphohydrolase MazG-like domain-containing protein</fullName>
    </recommendedName>
</protein>
<proteinExistence type="predicted"/>
<dbReference type="Proteomes" id="UP000176216">
    <property type="component" value="Unassembled WGS sequence"/>
</dbReference>
<gene>
    <name evidence="5" type="ORF">A2W71_01715</name>
</gene>
<feature type="domain" description="NTP pyrophosphohydrolase MazG-like" evidence="4">
    <location>
        <begin position="32"/>
        <end position="97"/>
    </location>
</feature>